<evidence type="ECO:0000313" key="10">
    <source>
        <dbReference type="Proteomes" id="UP000006073"/>
    </source>
</evidence>
<dbReference type="PROSITE" id="PS50253">
    <property type="entry name" value="COX3"/>
    <property type="match status" value="1"/>
</dbReference>
<dbReference type="GO" id="GO:0005886">
    <property type="term" value="C:plasma membrane"/>
    <property type="evidence" value="ECO:0007669"/>
    <property type="project" value="UniProtKB-SubCell"/>
</dbReference>
<dbReference type="GO" id="GO:0019646">
    <property type="term" value="P:aerobic electron transport chain"/>
    <property type="evidence" value="ECO:0007669"/>
    <property type="project" value="InterPro"/>
</dbReference>
<dbReference type="GO" id="GO:0004129">
    <property type="term" value="F:cytochrome-c oxidase activity"/>
    <property type="evidence" value="ECO:0007669"/>
    <property type="project" value="InterPro"/>
</dbReference>
<gene>
    <name evidence="9" type="ORF">A33Q_2728</name>
</gene>
<dbReference type="InterPro" id="IPR024791">
    <property type="entry name" value="Cyt_c/ubiquinol_Oxase_su3"/>
</dbReference>
<evidence type="ECO:0000256" key="5">
    <source>
        <dbReference type="ARBA" id="ARBA00023136"/>
    </source>
</evidence>
<feature type="transmembrane region" description="Helical" evidence="7">
    <location>
        <begin position="68"/>
        <end position="88"/>
    </location>
</feature>
<feature type="transmembrane region" description="Helical" evidence="7">
    <location>
        <begin position="137"/>
        <end position="158"/>
    </location>
</feature>
<dbReference type="SUPFAM" id="SSF81452">
    <property type="entry name" value="Cytochrome c oxidase subunit III-like"/>
    <property type="match status" value="1"/>
</dbReference>
<evidence type="ECO:0000256" key="7">
    <source>
        <dbReference type="SAM" id="Phobius"/>
    </source>
</evidence>
<feature type="transmembrane region" description="Helical" evidence="7">
    <location>
        <begin position="30"/>
        <end position="53"/>
    </location>
</feature>
<feature type="transmembrane region" description="Helical" evidence="7">
    <location>
        <begin position="100"/>
        <end position="117"/>
    </location>
</feature>
<accession>S2DGC5</accession>
<dbReference type="EMBL" id="ALWO02000036">
    <property type="protein sequence ID" value="EOZ96135.1"/>
    <property type="molecule type" value="Genomic_DNA"/>
</dbReference>
<proteinExistence type="inferred from homology"/>
<dbReference type="Gene3D" id="1.20.120.80">
    <property type="entry name" value="Cytochrome c oxidase, subunit III, four-helix bundle"/>
    <property type="match status" value="1"/>
</dbReference>
<dbReference type="InterPro" id="IPR013833">
    <property type="entry name" value="Cyt_c_oxidase_su3_a-hlx"/>
</dbReference>
<dbReference type="InterPro" id="IPR000298">
    <property type="entry name" value="Cyt_c_oxidase-like_su3"/>
</dbReference>
<evidence type="ECO:0000256" key="1">
    <source>
        <dbReference type="ARBA" id="ARBA00004141"/>
    </source>
</evidence>
<evidence type="ECO:0000256" key="4">
    <source>
        <dbReference type="ARBA" id="ARBA00022989"/>
    </source>
</evidence>
<feature type="transmembrane region" description="Helical" evidence="7">
    <location>
        <begin position="192"/>
        <end position="210"/>
    </location>
</feature>
<dbReference type="InterPro" id="IPR035973">
    <property type="entry name" value="Cyt_c_oxidase_su3-like_sf"/>
</dbReference>
<dbReference type="Proteomes" id="UP000006073">
    <property type="component" value="Unassembled WGS sequence"/>
</dbReference>
<comment type="similarity">
    <text evidence="2 6">Belongs to the cytochrome c oxidase subunit 3 family.</text>
</comment>
<reference evidence="9 10" key="1">
    <citation type="journal article" date="2013" name="Genome Announc.">
        <title>Draft Genome Sequence of Indibacter alkaliphilus Strain LW1T, Isolated from Lonar Lake, a Haloalkaline Lake in the Buldana District of Maharashtra, India.</title>
        <authorList>
            <person name="Singh A."/>
            <person name="Kumar Jangir P."/>
            <person name="Sharma R."/>
            <person name="Singh A."/>
            <person name="Kumar Pinnaka A."/>
            <person name="Shivaji S."/>
        </authorList>
    </citation>
    <scope>NUCLEOTIDE SEQUENCE [LARGE SCALE GENOMIC DNA]</scope>
    <source>
        <strain evidence="10">CCUG 57479 / KCTC 22604 / LW1</strain>
    </source>
</reference>
<keyword evidence="10" id="KW-1185">Reference proteome</keyword>
<comment type="caution">
    <text evidence="9">The sequence shown here is derived from an EMBL/GenBank/DDBJ whole genome shotgun (WGS) entry which is preliminary data.</text>
</comment>
<evidence type="ECO:0000256" key="6">
    <source>
        <dbReference type="RuleBase" id="RU003376"/>
    </source>
</evidence>
<name>S2DGC5_INDAL</name>
<dbReference type="Pfam" id="PF00510">
    <property type="entry name" value="COX3"/>
    <property type="match status" value="1"/>
</dbReference>
<feature type="domain" description="Heme-copper oxidase subunit III family profile" evidence="8">
    <location>
        <begin position="1"/>
        <end position="211"/>
    </location>
</feature>
<evidence type="ECO:0000259" key="8">
    <source>
        <dbReference type="PROSITE" id="PS50253"/>
    </source>
</evidence>
<protein>
    <submittedName>
        <fullName evidence="9">Cytochrome-c oxidase transmembrane protein</fullName>
    </submittedName>
</protein>
<organism evidence="9 10">
    <name type="scientific">Indibacter alkaliphilus (strain CCUG 57479 / KCTC 22604 / LW1)</name>
    <dbReference type="NCBI Taxonomy" id="1189612"/>
    <lineage>
        <taxon>Bacteria</taxon>
        <taxon>Pseudomonadati</taxon>
        <taxon>Bacteroidota</taxon>
        <taxon>Cytophagia</taxon>
        <taxon>Cytophagales</taxon>
        <taxon>Cyclobacteriaceae</taxon>
    </lineage>
</organism>
<evidence type="ECO:0000256" key="3">
    <source>
        <dbReference type="ARBA" id="ARBA00022692"/>
    </source>
</evidence>
<keyword evidence="5 7" id="KW-0472">Membrane</keyword>
<dbReference type="eggNOG" id="COG1845">
    <property type="taxonomic scope" value="Bacteria"/>
</dbReference>
<evidence type="ECO:0000313" key="9">
    <source>
        <dbReference type="EMBL" id="EOZ96135.1"/>
    </source>
</evidence>
<sequence length="211" mass="24655">MFTVYGGEKMEKTDETWFQRIENMHPYQTLMYLGMFGSGLIFLFMTIAFLASGTDNMEAVGFRMPKSFILSTFVILVSGYTVSKMISFYKKESIRELKKALMLTFWLGVAFSILQLIGWQELTAMGVDFRGLPSGSFLYVLSGIHLFHLCGAMIFAVIMTLQYSKKEKDEIQEIVMLTNPFERMRIQLFTKYWYFMDLIWLVLFMIFVLTF</sequence>
<dbReference type="AlphaFoldDB" id="S2DGC5"/>
<keyword evidence="4 7" id="KW-1133">Transmembrane helix</keyword>
<dbReference type="STRING" id="1189612.A33Q_2728"/>
<keyword evidence="3 6" id="KW-0812">Transmembrane</keyword>
<dbReference type="PANTHER" id="PTHR11403:SF10">
    <property type="entry name" value="CYTOCHROME C OXIDASE"/>
    <property type="match status" value="1"/>
</dbReference>
<comment type="subcellular location">
    <subcellularLocation>
        <location evidence="6">Cell membrane</location>
        <topology evidence="6">Multi-pass membrane protein</topology>
    </subcellularLocation>
    <subcellularLocation>
        <location evidence="1">Membrane</location>
        <topology evidence="1">Multi-pass membrane protein</topology>
    </subcellularLocation>
</comment>
<dbReference type="PANTHER" id="PTHR11403">
    <property type="entry name" value="CYTOCHROME C OXIDASE SUBUNIT III"/>
    <property type="match status" value="1"/>
</dbReference>
<evidence type="ECO:0000256" key="2">
    <source>
        <dbReference type="ARBA" id="ARBA00010581"/>
    </source>
</evidence>